<dbReference type="InterPro" id="IPR000719">
    <property type="entry name" value="Prot_kinase_dom"/>
</dbReference>
<dbReference type="PROSITE" id="PS50011">
    <property type="entry name" value="PROTEIN_KINASE_DOM"/>
    <property type="match status" value="1"/>
</dbReference>
<reference evidence="10" key="2">
    <citation type="submission" date="2015-01" db="EMBL/GenBank/DDBJ databases">
        <title>Evolutionary Origins and Diversification of the Mycorrhizal Mutualists.</title>
        <authorList>
            <consortium name="DOE Joint Genome Institute"/>
            <consortium name="Mycorrhizal Genomics Consortium"/>
            <person name="Kohler A."/>
            <person name="Kuo A."/>
            <person name="Nagy L.G."/>
            <person name="Floudas D."/>
            <person name="Copeland A."/>
            <person name="Barry K.W."/>
            <person name="Cichocki N."/>
            <person name="Veneault-Fourrey C."/>
            <person name="LaButti K."/>
            <person name="Lindquist E.A."/>
            <person name="Lipzen A."/>
            <person name="Lundell T."/>
            <person name="Morin E."/>
            <person name="Murat C."/>
            <person name="Riley R."/>
            <person name="Ohm R."/>
            <person name="Sun H."/>
            <person name="Tunlid A."/>
            <person name="Henrissat B."/>
            <person name="Grigoriev I.V."/>
            <person name="Hibbett D.S."/>
            <person name="Martin F."/>
        </authorList>
    </citation>
    <scope>NUCLEOTIDE SEQUENCE [LARGE SCALE GENOMIC DNA]</scope>
    <source>
        <strain evidence="10">UH-Slu-Lm8-n1</strain>
    </source>
</reference>
<dbReference type="InterPro" id="IPR017441">
    <property type="entry name" value="Protein_kinase_ATP_BS"/>
</dbReference>
<gene>
    <name evidence="9" type="ORF">CY34DRAFT_803176</name>
</gene>
<evidence type="ECO:0000256" key="2">
    <source>
        <dbReference type="ARBA" id="ARBA00022741"/>
    </source>
</evidence>
<keyword evidence="4 6" id="KW-0067">ATP-binding</keyword>
<keyword evidence="1" id="KW-0808">Transferase</keyword>
<keyword evidence="10" id="KW-1185">Reference proteome</keyword>
<evidence type="ECO:0000256" key="5">
    <source>
        <dbReference type="ARBA" id="ARBA00037982"/>
    </source>
</evidence>
<feature type="compositionally biased region" description="Polar residues" evidence="7">
    <location>
        <begin position="391"/>
        <end position="411"/>
    </location>
</feature>
<keyword evidence="2 6" id="KW-0547">Nucleotide-binding</keyword>
<dbReference type="Gene3D" id="3.30.200.20">
    <property type="entry name" value="Phosphorylase Kinase, domain 1"/>
    <property type="match status" value="1"/>
</dbReference>
<dbReference type="GO" id="GO:0005524">
    <property type="term" value="F:ATP binding"/>
    <property type="evidence" value="ECO:0007669"/>
    <property type="project" value="UniProtKB-UniRule"/>
</dbReference>
<comment type="similarity">
    <text evidence="5">Belongs to the protein kinase superfamily. Ser/Thr protein kinase family. GCN2 subfamily.</text>
</comment>
<feature type="binding site" evidence="6">
    <location>
        <position position="892"/>
    </location>
    <ligand>
        <name>ATP</name>
        <dbReference type="ChEBI" id="CHEBI:30616"/>
    </ligand>
</feature>
<feature type="compositionally biased region" description="Acidic residues" evidence="7">
    <location>
        <begin position="79"/>
        <end position="89"/>
    </location>
</feature>
<feature type="region of interest" description="Disordered" evidence="7">
    <location>
        <begin position="686"/>
        <end position="747"/>
    </location>
</feature>
<feature type="compositionally biased region" description="Low complexity" evidence="7">
    <location>
        <begin position="761"/>
        <end position="773"/>
    </location>
</feature>
<evidence type="ECO:0000256" key="7">
    <source>
        <dbReference type="SAM" id="MobiDB-lite"/>
    </source>
</evidence>
<feature type="region of interest" description="Disordered" evidence="7">
    <location>
        <begin position="526"/>
        <end position="585"/>
    </location>
</feature>
<feature type="region of interest" description="Disordered" evidence="7">
    <location>
        <begin position="257"/>
        <end position="280"/>
    </location>
</feature>
<sequence length="1167" mass="127288">MTALVSTSVPQYIASVQKSRTRARDQSVSPISPGCRAAHYQTPPKLRVSSEHLSPMLTPSPLRRRPLFPSDAKHKADELAQEQDQDDSDIFLQSPFKSPPLVHRLYPISHPKPNKPMMLDDDEATLFLSSSSAVPSPFFHHAPTQPLLTPVKDSHRTILAAKQLNSQPAHRVGVGTKRKSAQSGSGDFSTPLRPVPSTTCTPLNISAPKPGPSSGIAFHRLAPLPAPRFTPQPKSKADTDAFVKKQAETMKRLRIRDPDDSDEDWDIIEDRDSDGEPVQRLPALRKCKSRSISPKKSLLINAALVPQKGSSKDEVTEAISPGGHIIKRRARSRPVSIELLESVNHTPSPKAEDSNMKPPPVPVTFPSVSRDRNRPTSFIGSPSPIPRRRLTGSSGPNPFLSNPPSRPNLHSQPRLRPFARVASNSSATLFFGPSIPQSAQCPRTRTNSSVTATLDLSTQSRLSPSNRHSYAGPDSAGFSTAPMPWTLRSCLDTPSPNSSPLNDGPGTVYSDDEDMLFEGPTESSFVFSITEGTPSPRSQKGKEGLLPSKYKPRDSGIVLSDDESMPARNSALSTSSSSIYSDNDNGDDLVTPGIVPGALSGWPRISGVDDAHLHSFNQSHPYQYFNHDEDDVDAFILRTLEAGGKPSAAEGKKPPGTPVKKLKSHLGLDGGRPWQSAVASKVGFSFDGAEGGKGNGNRKKPRKSLPAAFPLPLGKGNAVTIKTGGSDTEEDEEAISPSSRKQYQGLGLGRPAGRWLIRRSSSGAFSSGESASGTPTRRNLNLNDWPVPAARTLTVDTMGSRSSSNNSAISLNSPTIARHLPSKTSATHSHSPLGPRSRKMSAIEHVRNVSDAGRFEKEFVEVEQVGSGEFGKVMKVRAKIGRGLEDTVWAVKRSKPFEGPRHRLRLREEVDILAHLSARGAHPNVLTYVDSWEQDDALFIRTELCELGNFARFLWEYGRAFPRLDEARVWKIMVDLSNGLRFIHEAGIIHLDLKPANIFLTREGRFKIGDFGMASVWPRPGGAFEREGDKVYLAREVLQGTYGKAADIFSLGMTMLETATNIVVPDQGDGWHRLRQEDFSQMDLDGSPELFALIKSMMRTDPARRLDVQAVCDHAVVSRARAAMERTYDEAKRDGTSVFAASPLAGVSNTFLEEILGRDCEDMDLSL</sequence>
<evidence type="ECO:0000313" key="10">
    <source>
        <dbReference type="Proteomes" id="UP000054485"/>
    </source>
</evidence>
<accession>A0A0D0AQP9</accession>
<dbReference type="STRING" id="930992.A0A0D0AQP9"/>
<name>A0A0D0AQP9_9AGAM</name>
<dbReference type="InterPro" id="IPR008271">
    <property type="entry name" value="Ser/Thr_kinase_AS"/>
</dbReference>
<feature type="region of interest" description="Disordered" evidence="7">
    <location>
        <begin position="166"/>
        <end position="195"/>
    </location>
</feature>
<dbReference type="GO" id="GO:0110031">
    <property type="term" value="P:negative regulation of G2/MI transition of meiotic cell cycle"/>
    <property type="evidence" value="ECO:0007669"/>
    <property type="project" value="TreeGrafter"/>
</dbReference>
<evidence type="ECO:0000256" key="6">
    <source>
        <dbReference type="PROSITE-ProRule" id="PRU10141"/>
    </source>
</evidence>
<protein>
    <recommendedName>
        <fullName evidence="8">Protein kinase domain-containing protein</fullName>
    </recommendedName>
</protein>
<dbReference type="SMART" id="SM00220">
    <property type="entry name" value="S_TKc"/>
    <property type="match status" value="1"/>
</dbReference>
<dbReference type="GO" id="GO:0005634">
    <property type="term" value="C:nucleus"/>
    <property type="evidence" value="ECO:0007669"/>
    <property type="project" value="TreeGrafter"/>
</dbReference>
<evidence type="ECO:0000256" key="4">
    <source>
        <dbReference type="ARBA" id="ARBA00022840"/>
    </source>
</evidence>
<feature type="domain" description="Protein kinase" evidence="8">
    <location>
        <begin position="859"/>
        <end position="1117"/>
    </location>
</feature>
<proteinExistence type="inferred from homology"/>
<feature type="compositionally biased region" description="Low complexity" evidence="7">
    <location>
        <begin position="569"/>
        <end position="583"/>
    </location>
</feature>
<feature type="compositionally biased region" description="Polar residues" evidence="7">
    <location>
        <begin position="526"/>
        <end position="538"/>
    </location>
</feature>
<dbReference type="OrthoDB" id="5337378at2759"/>
<feature type="compositionally biased region" description="Acidic residues" evidence="7">
    <location>
        <begin position="259"/>
        <end position="275"/>
    </location>
</feature>
<dbReference type="PROSITE" id="PS00107">
    <property type="entry name" value="PROTEIN_KINASE_ATP"/>
    <property type="match status" value="1"/>
</dbReference>
<dbReference type="HOGENOM" id="CLU_010670_0_0_1"/>
<feature type="region of interest" description="Disordered" evidence="7">
    <location>
        <begin position="16"/>
        <end position="90"/>
    </location>
</feature>
<dbReference type="Pfam" id="PF00069">
    <property type="entry name" value="Pkinase"/>
    <property type="match status" value="1"/>
</dbReference>
<keyword evidence="3" id="KW-0418">Kinase</keyword>
<dbReference type="GO" id="GO:0004713">
    <property type="term" value="F:protein tyrosine kinase activity"/>
    <property type="evidence" value="ECO:0007669"/>
    <property type="project" value="TreeGrafter"/>
</dbReference>
<evidence type="ECO:0000259" key="8">
    <source>
        <dbReference type="PROSITE" id="PS50011"/>
    </source>
</evidence>
<dbReference type="SUPFAM" id="SSF56112">
    <property type="entry name" value="Protein kinase-like (PK-like)"/>
    <property type="match status" value="1"/>
</dbReference>
<evidence type="ECO:0000256" key="1">
    <source>
        <dbReference type="ARBA" id="ARBA00022679"/>
    </source>
</evidence>
<dbReference type="GO" id="GO:0005737">
    <property type="term" value="C:cytoplasm"/>
    <property type="evidence" value="ECO:0007669"/>
    <property type="project" value="TreeGrafter"/>
</dbReference>
<evidence type="ECO:0000313" key="9">
    <source>
        <dbReference type="EMBL" id="KIK44041.1"/>
    </source>
</evidence>
<evidence type="ECO:0000256" key="3">
    <source>
        <dbReference type="ARBA" id="ARBA00022777"/>
    </source>
</evidence>
<dbReference type="InterPro" id="IPR011009">
    <property type="entry name" value="Kinase-like_dom_sf"/>
</dbReference>
<reference evidence="9 10" key="1">
    <citation type="submission" date="2014-04" db="EMBL/GenBank/DDBJ databases">
        <authorList>
            <consortium name="DOE Joint Genome Institute"/>
            <person name="Kuo A."/>
            <person name="Ruytinx J."/>
            <person name="Rineau F."/>
            <person name="Colpaert J."/>
            <person name="Kohler A."/>
            <person name="Nagy L.G."/>
            <person name="Floudas D."/>
            <person name="Copeland A."/>
            <person name="Barry K.W."/>
            <person name="Cichocki N."/>
            <person name="Veneault-Fourrey C."/>
            <person name="LaButti K."/>
            <person name="Lindquist E.A."/>
            <person name="Lipzen A."/>
            <person name="Lundell T."/>
            <person name="Morin E."/>
            <person name="Murat C."/>
            <person name="Sun H."/>
            <person name="Tunlid A."/>
            <person name="Henrissat B."/>
            <person name="Grigoriev I.V."/>
            <person name="Hibbett D.S."/>
            <person name="Martin F."/>
            <person name="Nordberg H.P."/>
            <person name="Cantor M.N."/>
            <person name="Hua S.X."/>
        </authorList>
    </citation>
    <scope>NUCLEOTIDE SEQUENCE [LARGE SCALE GENOMIC DNA]</scope>
    <source>
        <strain evidence="9 10">UH-Slu-Lm8-n1</strain>
    </source>
</reference>
<dbReference type="EMBL" id="KN835199">
    <property type="protein sequence ID" value="KIK44041.1"/>
    <property type="molecule type" value="Genomic_DNA"/>
</dbReference>
<feature type="region of interest" description="Disordered" evidence="7">
    <location>
        <begin position="343"/>
        <end position="412"/>
    </location>
</feature>
<dbReference type="PROSITE" id="PS00108">
    <property type="entry name" value="PROTEIN_KINASE_ST"/>
    <property type="match status" value="1"/>
</dbReference>
<feature type="compositionally biased region" description="Polar residues" evidence="7">
    <location>
        <begin position="456"/>
        <end position="468"/>
    </location>
</feature>
<organism evidence="9 10">
    <name type="scientific">Suillus luteus UH-Slu-Lm8-n1</name>
    <dbReference type="NCBI Taxonomy" id="930992"/>
    <lineage>
        <taxon>Eukaryota</taxon>
        <taxon>Fungi</taxon>
        <taxon>Dikarya</taxon>
        <taxon>Basidiomycota</taxon>
        <taxon>Agaricomycotina</taxon>
        <taxon>Agaricomycetes</taxon>
        <taxon>Agaricomycetidae</taxon>
        <taxon>Boletales</taxon>
        <taxon>Suillineae</taxon>
        <taxon>Suillaceae</taxon>
        <taxon>Suillus</taxon>
    </lineage>
</organism>
<dbReference type="Proteomes" id="UP000054485">
    <property type="component" value="Unassembled WGS sequence"/>
</dbReference>
<dbReference type="InParanoid" id="A0A0D0AQP9"/>
<dbReference type="InterPro" id="IPR050339">
    <property type="entry name" value="CC_SR_Kinase"/>
</dbReference>
<feature type="region of interest" description="Disordered" evidence="7">
    <location>
        <begin position="761"/>
        <end position="783"/>
    </location>
</feature>
<feature type="region of interest" description="Disordered" evidence="7">
    <location>
        <begin position="645"/>
        <end position="673"/>
    </location>
</feature>
<feature type="region of interest" description="Disordered" evidence="7">
    <location>
        <begin position="456"/>
        <end position="476"/>
    </location>
</feature>
<dbReference type="AlphaFoldDB" id="A0A0D0AQP9"/>
<dbReference type="PANTHER" id="PTHR11042">
    <property type="entry name" value="EUKARYOTIC TRANSLATION INITIATION FACTOR 2-ALPHA KINASE EIF2-ALPHA KINASE -RELATED"/>
    <property type="match status" value="1"/>
</dbReference>
<dbReference type="Gene3D" id="1.10.510.10">
    <property type="entry name" value="Transferase(Phosphotransferase) domain 1"/>
    <property type="match status" value="1"/>
</dbReference>
<dbReference type="PANTHER" id="PTHR11042:SF190">
    <property type="entry name" value="MITOSIS INHIBITOR PROTEIN KINASE MIK1"/>
    <property type="match status" value="1"/>
</dbReference>